<protein>
    <submittedName>
        <fullName evidence="1">Uncharacterized protein</fullName>
    </submittedName>
</protein>
<evidence type="ECO:0000313" key="1">
    <source>
        <dbReference type="EMBL" id="KAJ7535095.1"/>
    </source>
</evidence>
<proteinExistence type="predicted"/>
<keyword evidence="2" id="KW-1185">Reference proteome</keyword>
<organism evidence="1 2">
    <name type="scientific">Diphasiastrum complanatum</name>
    <name type="common">Issler's clubmoss</name>
    <name type="synonym">Lycopodium complanatum</name>
    <dbReference type="NCBI Taxonomy" id="34168"/>
    <lineage>
        <taxon>Eukaryota</taxon>
        <taxon>Viridiplantae</taxon>
        <taxon>Streptophyta</taxon>
        <taxon>Embryophyta</taxon>
        <taxon>Tracheophyta</taxon>
        <taxon>Lycopodiopsida</taxon>
        <taxon>Lycopodiales</taxon>
        <taxon>Lycopodiaceae</taxon>
        <taxon>Lycopodioideae</taxon>
        <taxon>Diphasiastrum</taxon>
    </lineage>
</organism>
<dbReference type="Proteomes" id="UP001162992">
    <property type="component" value="Chromosome 12"/>
</dbReference>
<sequence>MLTPYERPRGRGSNLVFKSGPLFISSKGLGWKSWKKRWFILTRTSLVFFKDDPNIHTAKGNDPSVTLGGIDLNNSGSVVVRADKKLLTVLFPDGRAFTLKAETTEDMEEWKVALERALAAAPNAALVMGHDGIFRNDSIDAYESSVDLGKERRSVKSLVVGRPILLALEDIDGSPSFLEKALCFIEQYGVKVEGILRQAADVDDVERRVCDYEQDNTYVFKGVALKFECRIVYDPKFAHVCCFIRLLLHLFHGRNQFSPDEDAHVIGDCIKHVLRELPSSPVPTPCCTALIEAYRIEGKEARIASMRLVVADTFPEPNRRLLQRVLRMMRAVAAHTAENRMTASAVSACMAPLLLRPLLAGECGLEDDSDISGDSTAQLLAATAAANNAQAIVTTLLEEYDQIFEDNEAERPPSPVMYPNMDGSESGDLSEEEELKMHDEKDFHNTQIGPLNDPDEDPDRVLSGTLSESSNGGSDGFDYKVFEGGESDYESPRISSSSTSKPKVSTKSWARSVRLRTSDSGEELDIANFHTNDTPPGKVVWQDAGSDPSAPSGGLSGANWGHGIDISKVKGRASASGKKHGTVWGNSSDVTENTDAQTADDTGEEELAIRRLEATRNELRNKIAKEAKGNAILQASLERRKQALHDRRLALEQDVARLQEQLQLERDLRLSLEVGLSTSAAHTSSPQKKDPKMQAELEEIAYVEADVARLKQRIAELHIQLNQQRQQQGYSLAENTECLQRVKGLQSQQKILQQELDLTLALCHRERQRNDELEGRAGQEDPSTLEHVVAQQRSALAEAKEALKAERVRGHDLRGRPLFREAIGGDWQTLQPPPGPSTAGRQFAWRTQADCFSPMELIKEAPSDSTKNVNRLNGLGNYFSGPKSDISAQGATPRSSQRQLGQSNALLELTTRLEFFKERRSQLLEQLQTLDPTLAPSLS</sequence>
<reference evidence="2" key="1">
    <citation type="journal article" date="2024" name="Proc. Natl. Acad. Sci. U.S.A.">
        <title>Extraordinary preservation of gene collinearity over three hundred million years revealed in homosporous lycophytes.</title>
        <authorList>
            <person name="Li C."/>
            <person name="Wickell D."/>
            <person name="Kuo L.Y."/>
            <person name="Chen X."/>
            <person name="Nie B."/>
            <person name="Liao X."/>
            <person name="Peng D."/>
            <person name="Ji J."/>
            <person name="Jenkins J."/>
            <person name="Williams M."/>
            <person name="Shu S."/>
            <person name="Plott C."/>
            <person name="Barry K."/>
            <person name="Rajasekar S."/>
            <person name="Grimwood J."/>
            <person name="Han X."/>
            <person name="Sun S."/>
            <person name="Hou Z."/>
            <person name="He W."/>
            <person name="Dai G."/>
            <person name="Sun C."/>
            <person name="Schmutz J."/>
            <person name="Leebens-Mack J.H."/>
            <person name="Li F.W."/>
            <person name="Wang L."/>
        </authorList>
    </citation>
    <scope>NUCLEOTIDE SEQUENCE [LARGE SCALE GENOMIC DNA]</scope>
    <source>
        <strain evidence="2">cv. PW_Plant_1</strain>
    </source>
</reference>
<gene>
    <name evidence="1" type="ORF">O6H91_12G018100</name>
</gene>
<dbReference type="EMBL" id="CM055103">
    <property type="protein sequence ID" value="KAJ7535095.1"/>
    <property type="molecule type" value="Genomic_DNA"/>
</dbReference>
<name>A0ACC2BZB1_DIPCM</name>
<accession>A0ACC2BZB1</accession>
<comment type="caution">
    <text evidence="1">The sequence shown here is derived from an EMBL/GenBank/DDBJ whole genome shotgun (WGS) entry which is preliminary data.</text>
</comment>
<evidence type="ECO:0000313" key="2">
    <source>
        <dbReference type="Proteomes" id="UP001162992"/>
    </source>
</evidence>